<accession>A0A2B7XXP5</accession>
<gene>
    <name evidence="2" type="ORF">AJ80_06188</name>
</gene>
<reference evidence="2 3" key="1">
    <citation type="submission" date="2017-10" db="EMBL/GenBank/DDBJ databases">
        <title>Comparative genomics in systemic dimorphic fungi from Ajellomycetaceae.</title>
        <authorList>
            <person name="Munoz J.F."/>
            <person name="Mcewen J.G."/>
            <person name="Clay O.K."/>
            <person name="Cuomo C.A."/>
        </authorList>
    </citation>
    <scope>NUCLEOTIDE SEQUENCE [LARGE SCALE GENOMIC DNA]</scope>
    <source>
        <strain evidence="2 3">UAMH7299</strain>
    </source>
</reference>
<dbReference type="EMBL" id="PDNA01000100">
    <property type="protein sequence ID" value="PGH13800.1"/>
    <property type="molecule type" value="Genomic_DNA"/>
</dbReference>
<dbReference type="Proteomes" id="UP000224634">
    <property type="component" value="Unassembled WGS sequence"/>
</dbReference>
<dbReference type="AlphaFoldDB" id="A0A2B7XXP5"/>
<protein>
    <submittedName>
        <fullName evidence="2">Uncharacterized protein</fullName>
    </submittedName>
</protein>
<evidence type="ECO:0000256" key="1">
    <source>
        <dbReference type="SAM" id="MobiDB-lite"/>
    </source>
</evidence>
<proteinExistence type="predicted"/>
<comment type="caution">
    <text evidence="2">The sequence shown here is derived from an EMBL/GenBank/DDBJ whole genome shotgun (WGS) entry which is preliminary data.</text>
</comment>
<name>A0A2B7XXP5_POLH7</name>
<feature type="compositionally biased region" description="Polar residues" evidence="1">
    <location>
        <begin position="83"/>
        <end position="99"/>
    </location>
</feature>
<sequence length="128" mass="13506">MADERLAVGWRLAPGTQSVTRVTSGIRGLRGFFDQAARVLLSREAGNSGLRQSYSLSLSDAAALRAPTQSLNFEALTSNVKPTNAASIRSASRPTSRSKVSVADDTPGLVRSQLANQTFNGRLGSADV</sequence>
<organism evidence="2 3">
    <name type="scientific">Polytolypa hystricis (strain UAMH7299)</name>
    <dbReference type="NCBI Taxonomy" id="1447883"/>
    <lineage>
        <taxon>Eukaryota</taxon>
        <taxon>Fungi</taxon>
        <taxon>Dikarya</taxon>
        <taxon>Ascomycota</taxon>
        <taxon>Pezizomycotina</taxon>
        <taxon>Eurotiomycetes</taxon>
        <taxon>Eurotiomycetidae</taxon>
        <taxon>Onygenales</taxon>
        <taxon>Onygenales incertae sedis</taxon>
        <taxon>Polytolypa</taxon>
    </lineage>
</organism>
<evidence type="ECO:0000313" key="2">
    <source>
        <dbReference type="EMBL" id="PGH13800.1"/>
    </source>
</evidence>
<keyword evidence="3" id="KW-1185">Reference proteome</keyword>
<feature type="region of interest" description="Disordered" evidence="1">
    <location>
        <begin position="83"/>
        <end position="106"/>
    </location>
</feature>
<evidence type="ECO:0000313" key="3">
    <source>
        <dbReference type="Proteomes" id="UP000224634"/>
    </source>
</evidence>